<keyword evidence="3" id="KW-0687">Ribonucleoprotein</keyword>
<geneLocation type="mitochondrion" evidence="3"/>
<dbReference type="EMBL" id="MW438345">
    <property type="protein sequence ID" value="QQW50203.1"/>
    <property type="molecule type" value="Genomic_DNA"/>
</dbReference>
<evidence type="ECO:0000313" key="8">
    <source>
        <dbReference type="EMBL" id="QQW50334.1"/>
    </source>
</evidence>
<dbReference type="EMBL" id="MW438347">
    <property type="protein sequence ID" value="QQW50290.1"/>
    <property type="molecule type" value="Genomic_DNA"/>
</dbReference>
<evidence type="ECO:0000313" key="9">
    <source>
        <dbReference type="Proteomes" id="UP001363151"/>
    </source>
</evidence>
<name>A0A649UBT4_AURAN</name>
<evidence type="ECO:0000313" key="5">
    <source>
        <dbReference type="EMBL" id="QQW50203.1"/>
    </source>
</evidence>
<dbReference type="SUPFAM" id="SSF52313">
    <property type="entry name" value="Ribosomal protein S2"/>
    <property type="match status" value="1"/>
</dbReference>
<evidence type="ECO:0000313" key="7">
    <source>
        <dbReference type="EMBL" id="QQW50290.1"/>
    </source>
</evidence>
<dbReference type="EMBL" id="MW438344">
    <property type="protein sequence ID" value="QQW50159.1"/>
    <property type="molecule type" value="Genomic_DNA"/>
</dbReference>
<reference evidence="4" key="2">
    <citation type="journal article" date="2021" name="Genome Biol. Evol.">
        <title>Mitochondrial genome evolution in pelagophyte algae.</title>
        <authorList>
            <person name="Sibbald S.J."/>
            <person name="Lawton M."/>
            <person name="Archibald J.M."/>
        </authorList>
    </citation>
    <scope>NUCLEOTIDE SEQUENCE</scope>
    <source>
        <strain evidence="5">CCMP1707</strain>
        <strain evidence="6">CCMP1708</strain>
        <strain evidence="4">CCMP1850</strain>
        <strain evidence="8">CCMP1984</strain>
        <strain evidence="7">CCMP3368</strain>
    </source>
</reference>
<gene>
    <name evidence="3" type="primary">rps2</name>
    <name evidence="2" type="ORF">SO694_mt00028</name>
</gene>
<keyword evidence="9" id="KW-1185">Reference proteome</keyword>
<dbReference type="GO" id="GO:0006412">
    <property type="term" value="P:translation"/>
    <property type="evidence" value="ECO:0007669"/>
    <property type="project" value="InterPro"/>
</dbReference>
<proteinExistence type="inferred from homology"/>
<dbReference type="EMBL" id="JBBJCI010000303">
    <property type="protein sequence ID" value="KAK7234899.1"/>
    <property type="molecule type" value="Genomic_DNA"/>
</dbReference>
<dbReference type="Proteomes" id="UP001363151">
    <property type="component" value="Unassembled WGS sequence"/>
</dbReference>
<organism evidence="3">
    <name type="scientific">Aureococcus anophagefferens</name>
    <name type="common">Harmful bloom alga</name>
    <dbReference type="NCBI Taxonomy" id="44056"/>
    <lineage>
        <taxon>Eukaryota</taxon>
        <taxon>Sar</taxon>
        <taxon>Stramenopiles</taxon>
        <taxon>Ochrophyta</taxon>
        <taxon>Pelagophyceae</taxon>
        <taxon>Pelagomonadales</taxon>
        <taxon>Pelagomonadaceae</taxon>
        <taxon>Aureococcus</taxon>
    </lineage>
</organism>
<keyword evidence="3" id="KW-0689">Ribosomal protein</keyword>
<dbReference type="EMBL" id="MW438346">
    <property type="protein sequence ID" value="QQW50246.1"/>
    <property type="molecule type" value="Genomic_DNA"/>
</dbReference>
<dbReference type="PANTHER" id="PTHR12534">
    <property type="entry name" value="30S RIBOSOMAL PROTEIN S2 PROKARYOTIC AND ORGANELLAR"/>
    <property type="match status" value="1"/>
</dbReference>
<comment type="similarity">
    <text evidence="1">Belongs to the universal ribosomal protein uS2 family.</text>
</comment>
<dbReference type="GO" id="GO:0003735">
    <property type="term" value="F:structural constituent of ribosome"/>
    <property type="evidence" value="ECO:0007669"/>
    <property type="project" value="InterPro"/>
</dbReference>
<accession>A0A649UBT4</accession>
<reference evidence="3" key="1">
    <citation type="journal article" date="2019" name="J. Appl. Phycol.">
        <title>Construction and comparative analysis of mitochondrial genome in the brown tide forming alga Aureococcus anophagefferens (Pelagophyceae, Ochrophyta).</title>
        <authorList>
            <person name="Liu F."/>
            <person name="Liu S."/>
            <person name="Huang T."/>
            <person name="Chen N."/>
        </authorList>
    </citation>
    <scope>NUCLEOTIDE SEQUENCE</scope>
</reference>
<evidence type="ECO:0000256" key="1">
    <source>
        <dbReference type="ARBA" id="ARBA00006242"/>
    </source>
</evidence>
<dbReference type="EMBL" id="MW438348">
    <property type="protein sequence ID" value="QQW50334.1"/>
    <property type="molecule type" value="Genomic_DNA"/>
</dbReference>
<reference evidence="2 9" key="3">
    <citation type="submission" date="2024-03" db="EMBL/GenBank/DDBJ databases">
        <title>Aureococcus anophagefferens CCMP1851 and Kratosvirus quantuckense: Draft genome of a second virus-susceptible host strain in the model system.</title>
        <authorList>
            <person name="Chase E."/>
            <person name="Truchon A.R."/>
            <person name="Schepens W."/>
            <person name="Wilhelm S.W."/>
        </authorList>
    </citation>
    <scope>NUCLEOTIDE SEQUENCE [LARGE SCALE GENOMIC DNA]</scope>
    <source>
        <strain evidence="2 9">CCMP1851</strain>
    </source>
</reference>
<sequence length="187" mass="21193">MVKVRQKFFENILLEELLSSEGFLGSSSLENLKDKKGFFLGLRKGFSVFDLEKSLTTYFNAINLVKAFNESSLQILFIGCPSYLEKTLEEEFINSRHLFVRGDSWVLGSLTNFSQSNLSPSLIVTFKESGVFQSKECFKEEIPLISFVDDTSNLNFVDYPILVNLKSKGASLMYHNLIKQAISKSDV</sequence>
<dbReference type="EMBL" id="MK922345">
    <property type="protein sequence ID" value="QGI24622.1"/>
    <property type="molecule type" value="Genomic_DNA"/>
</dbReference>
<protein>
    <submittedName>
        <fullName evidence="3">Ribosomal protein S2</fullName>
    </submittedName>
</protein>
<evidence type="ECO:0000313" key="2">
    <source>
        <dbReference type="EMBL" id="KAK7234899.1"/>
    </source>
</evidence>
<evidence type="ECO:0000313" key="6">
    <source>
        <dbReference type="EMBL" id="QQW50246.1"/>
    </source>
</evidence>
<dbReference type="InterPro" id="IPR023591">
    <property type="entry name" value="Ribosomal_uS2_flav_dom_sf"/>
</dbReference>
<dbReference type="Gene3D" id="3.40.50.10490">
    <property type="entry name" value="Glucose-6-phosphate isomerase like protein, domain 1"/>
    <property type="match status" value="1"/>
</dbReference>
<dbReference type="InterPro" id="IPR005706">
    <property type="entry name" value="Ribosomal_uS2_bac/mit/plastid"/>
</dbReference>
<dbReference type="PANTHER" id="PTHR12534:SF0">
    <property type="entry name" value="SMALL RIBOSOMAL SUBUNIT PROTEIN US2M"/>
    <property type="match status" value="1"/>
</dbReference>
<evidence type="ECO:0000313" key="4">
    <source>
        <dbReference type="EMBL" id="QQW50159.1"/>
    </source>
</evidence>
<dbReference type="GO" id="GO:0005763">
    <property type="term" value="C:mitochondrial small ribosomal subunit"/>
    <property type="evidence" value="ECO:0007669"/>
    <property type="project" value="TreeGrafter"/>
</dbReference>
<evidence type="ECO:0000313" key="3">
    <source>
        <dbReference type="EMBL" id="QGI24622.1"/>
    </source>
</evidence>
<dbReference type="AlphaFoldDB" id="A0A649UBT4"/>
<keyword evidence="3" id="KW-0496">Mitochondrion</keyword>
<dbReference type="InterPro" id="IPR001865">
    <property type="entry name" value="Ribosomal_uS2"/>
</dbReference>
<dbReference type="Pfam" id="PF00318">
    <property type="entry name" value="Ribosomal_S2"/>
    <property type="match status" value="2"/>
</dbReference>